<dbReference type="Ensembl" id="ENSEAST00005028754.2">
    <property type="protein sequence ID" value="ENSEASP00005026479.2"/>
    <property type="gene ID" value="ENSEASG00005031256.1"/>
</dbReference>
<evidence type="ECO:0000313" key="2">
    <source>
        <dbReference type="Ensembl" id="ENSEASP00005026479.2"/>
    </source>
</evidence>
<name>A0A8C4MGR8_EQUAS</name>
<dbReference type="GeneTree" id="ENSGT00390000008200"/>
<sequence length="184" mass="19252">MWLNVVFGPGGRQGLKAMRSVLGGPSPEHTFCLLCCEYDQLPTALEHTNVGFPGPNTPSVGSAEHRSAVYSSSVSTNRLDTAQMAMIRYTLTSTSAVSALAAPTGAHDEAFGAWPLSTNDSSTVAVAVSAGSPWSFTSTSRRWRGASASSRARVVLISPVYNPTRNGLRPPPAAGCSSKDSHAL</sequence>
<dbReference type="AlphaFoldDB" id="A0A8C4MGR8"/>
<reference evidence="2 3" key="1">
    <citation type="journal article" date="2020" name="Nat. Commun.">
        <title>Donkey genomes provide new insights into domestication and selection for coat color.</title>
        <authorList>
            <person name="Wang"/>
            <person name="C."/>
            <person name="Li"/>
            <person name="H."/>
            <person name="Guo"/>
            <person name="Y."/>
            <person name="Huang"/>
            <person name="J."/>
            <person name="Sun"/>
            <person name="Y."/>
            <person name="Min"/>
            <person name="J."/>
            <person name="Wang"/>
            <person name="J."/>
            <person name="Fang"/>
            <person name="X."/>
            <person name="Zhao"/>
            <person name="Z."/>
            <person name="Wang"/>
            <person name="S."/>
            <person name="Zhang"/>
            <person name="Y."/>
            <person name="Liu"/>
            <person name="Q."/>
            <person name="Jiang"/>
            <person name="Q."/>
            <person name="Wang"/>
            <person name="X."/>
            <person name="Guo"/>
            <person name="Y."/>
            <person name="Yang"/>
            <person name="C."/>
            <person name="Wang"/>
            <person name="Y."/>
            <person name="Tian"/>
            <person name="F."/>
            <person name="Zhuang"/>
            <person name="G."/>
            <person name="Fan"/>
            <person name="Y."/>
            <person name="Gao"/>
            <person name="Q."/>
            <person name="Li"/>
            <person name="Y."/>
            <person name="Ju"/>
            <person name="Z."/>
            <person name="Li"/>
            <person name="J."/>
            <person name="Li"/>
            <person name="R."/>
            <person name="Hou"/>
            <person name="M."/>
            <person name="Yang"/>
            <person name="G."/>
            <person name="Liu"/>
            <person name="G."/>
            <person name="Liu"/>
            <person name="W."/>
            <person name="Guo"/>
            <person name="J."/>
            <person name="Pan"/>
            <person name="S."/>
            <person name="Fan"/>
            <person name="G."/>
            <person name="Zhang"/>
            <person name="W."/>
            <person name="Zhang"/>
            <person name="R."/>
            <person name="Yu"/>
            <person name="J."/>
            <person name="Zhang"/>
            <person name="X."/>
            <person name="Yin"/>
            <person name="Q."/>
            <person name="Ji"/>
            <person name="C."/>
            <person name="Jin"/>
            <person name="Y."/>
            <person name="Yue"/>
            <person name="G."/>
            <person name="Liu"/>
            <person name="M."/>
            <person name="Xu"/>
            <person name="J."/>
            <person name="Liu"/>
            <person name="S."/>
            <person name="Jordana"/>
            <person name="J."/>
            <person name="Noce"/>
            <person name="A."/>
            <person name="Amills"/>
            <person name="M."/>
            <person name="Wu"/>
            <person name="D.D."/>
            <person name="Li"/>
            <person name="S."/>
            <person name="Zhou"/>
            <person name="X. and Zhong"/>
            <person name="J."/>
        </authorList>
    </citation>
    <scope>NUCLEOTIDE SEQUENCE [LARGE SCALE GENOMIC DNA]</scope>
</reference>
<accession>A0A8C4MGR8</accession>
<keyword evidence="3" id="KW-1185">Reference proteome</keyword>
<reference evidence="2" key="2">
    <citation type="submission" date="2025-08" db="UniProtKB">
        <authorList>
            <consortium name="Ensembl"/>
        </authorList>
    </citation>
    <scope>IDENTIFICATION</scope>
</reference>
<feature type="region of interest" description="Disordered" evidence="1">
    <location>
        <begin position="163"/>
        <end position="184"/>
    </location>
</feature>
<dbReference type="Proteomes" id="UP000694387">
    <property type="component" value="Chromosome 12"/>
</dbReference>
<proteinExistence type="predicted"/>
<evidence type="ECO:0000256" key="1">
    <source>
        <dbReference type="SAM" id="MobiDB-lite"/>
    </source>
</evidence>
<organism evidence="2 3">
    <name type="scientific">Equus asinus</name>
    <name type="common">Donkey</name>
    <name type="synonym">Equus africanus asinus</name>
    <dbReference type="NCBI Taxonomy" id="9793"/>
    <lineage>
        <taxon>Eukaryota</taxon>
        <taxon>Metazoa</taxon>
        <taxon>Chordata</taxon>
        <taxon>Craniata</taxon>
        <taxon>Vertebrata</taxon>
        <taxon>Euteleostomi</taxon>
        <taxon>Mammalia</taxon>
        <taxon>Eutheria</taxon>
        <taxon>Laurasiatheria</taxon>
        <taxon>Perissodactyla</taxon>
        <taxon>Equidae</taxon>
        <taxon>Equus</taxon>
    </lineage>
</organism>
<reference evidence="2" key="3">
    <citation type="submission" date="2025-09" db="UniProtKB">
        <authorList>
            <consortium name="Ensembl"/>
        </authorList>
    </citation>
    <scope>IDENTIFICATION</scope>
</reference>
<protein>
    <submittedName>
        <fullName evidence="2">Uncharacterized protein</fullName>
    </submittedName>
</protein>
<evidence type="ECO:0000313" key="3">
    <source>
        <dbReference type="Proteomes" id="UP000694387"/>
    </source>
</evidence>